<dbReference type="EMBL" id="HBGS01015724">
    <property type="protein sequence ID" value="CAD9399354.1"/>
    <property type="molecule type" value="Transcribed_RNA"/>
</dbReference>
<dbReference type="Gene3D" id="1.10.150.50">
    <property type="entry name" value="Transcription Factor, Ets-1"/>
    <property type="match status" value="2"/>
</dbReference>
<name>A0A7S2FLT5_9STRA</name>
<gene>
    <name evidence="2" type="ORF">DSPE1174_LOCUS8216</name>
</gene>
<reference evidence="2" key="1">
    <citation type="submission" date="2021-01" db="EMBL/GenBank/DDBJ databases">
        <authorList>
            <person name="Corre E."/>
            <person name="Pelletier E."/>
            <person name="Niang G."/>
            <person name="Scheremetjew M."/>
            <person name="Finn R."/>
            <person name="Kale V."/>
            <person name="Holt S."/>
            <person name="Cochrane G."/>
            <person name="Meng A."/>
            <person name="Brown T."/>
            <person name="Cohen L."/>
        </authorList>
    </citation>
    <scope>NUCLEOTIDE SEQUENCE</scope>
    <source>
        <strain evidence="2">CCMP1381</strain>
    </source>
</reference>
<sequence>MRQSRHLSQWLKGINPALNTYATDFEEEGYENLGLVLSMSGAEFAETLEEIGILKHGHQKLLNKTFARLLDDEKVEADDNGEEEEEDKDPNDLEISKWLKVNPALEIYAKDFEEEGYENVGLLLNNDEAEFAELLEGFGPVKPGHQKMLNKTFARLLENFSVC</sequence>
<feature type="domain" description="SAM" evidence="1">
    <location>
        <begin position="2"/>
        <end position="72"/>
    </location>
</feature>
<organism evidence="2">
    <name type="scientific">Octactis speculum</name>
    <dbReference type="NCBI Taxonomy" id="3111310"/>
    <lineage>
        <taxon>Eukaryota</taxon>
        <taxon>Sar</taxon>
        <taxon>Stramenopiles</taxon>
        <taxon>Ochrophyta</taxon>
        <taxon>Dictyochophyceae</taxon>
        <taxon>Dictyochales</taxon>
        <taxon>Dictyochaceae</taxon>
        <taxon>Octactis</taxon>
    </lineage>
</organism>
<evidence type="ECO:0000259" key="1">
    <source>
        <dbReference type="PROSITE" id="PS50105"/>
    </source>
</evidence>
<evidence type="ECO:0000313" key="2">
    <source>
        <dbReference type="EMBL" id="CAD9399354.1"/>
    </source>
</evidence>
<proteinExistence type="predicted"/>
<dbReference type="InterPro" id="IPR001660">
    <property type="entry name" value="SAM"/>
</dbReference>
<protein>
    <recommendedName>
        <fullName evidence="1">SAM domain-containing protein</fullName>
    </recommendedName>
</protein>
<dbReference type="AlphaFoldDB" id="A0A7S2FLT5"/>
<dbReference type="SUPFAM" id="SSF47769">
    <property type="entry name" value="SAM/Pointed domain"/>
    <property type="match status" value="1"/>
</dbReference>
<accession>A0A7S2FLT5</accession>
<dbReference type="InterPro" id="IPR013761">
    <property type="entry name" value="SAM/pointed_sf"/>
</dbReference>
<dbReference type="PROSITE" id="PS50105">
    <property type="entry name" value="SAM_DOMAIN"/>
    <property type="match status" value="1"/>
</dbReference>